<reference evidence="1" key="1">
    <citation type="submission" date="2020-05" db="EMBL/GenBank/DDBJ databases">
        <title>Phylogenomic resolution of chytrid fungi.</title>
        <authorList>
            <person name="Stajich J.E."/>
            <person name="Amses K."/>
            <person name="Simmons R."/>
            <person name="Seto K."/>
            <person name="Myers J."/>
            <person name="Bonds A."/>
            <person name="Quandt C.A."/>
            <person name="Barry K."/>
            <person name="Liu P."/>
            <person name="Grigoriev I."/>
            <person name="Longcore J.E."/>
            <person name="James T.Y."/>
        </authorList>
    </citation>
    <scope>NUCLEOTIDE SEQUENCE</scope>
    <source>
        <strain evidence="1">JEL0318</strain>
    </source>
</reference>
<accession>A0AAD5SCN1</accession>
<gene>
    <name evidence="1" type="ORF">HK097_008765</name>
</gene>
<keyword evidence="2" id="KW-1185">Reference proteome</keyword>
<name>A0AAD5SCN1_9FUNG</name>
<proteinExistence type="predicted"/>
<organism evidence="1 2">
    <name type="scientific">Rhizophlyctis rosea</name>
    <dbReference type="NCBI Taxonomy" id="64517"/>
    <lineage>
        <taxon>Eukaryota</taxon>
        <taxon>Fungi</taxon>
        <taxon>Fungi incertae sedis</taxon>
        <taxon>Chytridiomycota</taxon>
        <taxon>Chytridiomycota incertae sedis</taxon>
        <taxon>Chytridiomycetes</taxon>
        <taxon>Rhizophlyctidales</taxon>
        <taxon>Rhizophlyctidaceae</taxon>
        <taxon>Rhizophlyctis</taxon>
    </lineage>
</organism>
<evidence type="ECO:0000313" key="1">
    <source>
        <dbReference type="EMBL" id="KAJ3050277.1"/>
    </source>
</evidence>
<sequence length="448" mass="48754">MDFISKLANELGDHNPAGANQGNAPADGDRALHLPGFVTNAIDNYLDGLHPEMVPRVVAEIENCQNWTLAQVERKVHEVFQQIFSGNFEALTSQNAGTVVPPGQTPPTYEYKPADRGFPQTGAVFEGQQFVADPVEAGANAREIKKTGPQEFAEREFAGLPDVIQGYRDTGSQGGAAYGERGLFSQDQGTTDRGLFSDMKAGFNKFADKVQDKVEDVGDSIDKLQDKLDPRQKALELIPKIREWINEILKDHHRGLAELFVGGAIEKGKVYLRGNIEPRDIASDAGGLATSVMSAFGGNSGAGERGLGGERGLVDGLQGIFSKKAMASVRDIRGSARELLHAEIIKREADIWNKLPDGVRRPLEIVFGKDPFNQQPGAANGERGIMDHGPFRMLKEALEKLEQSLRNLISGLVQDAHRGLENGAIRQVEDVIMAKVHKVLPNAQLPPE</sequence>
<protein>
    <submittedName>
        <fullName evidence="1">Uncharacterized protein</fullName>
    </submittedName>
</protein>
<dbReference type="Proteomes" id="UP001212841">
    <property type="component" value="Unassembled WGS sequence"/>
</dbReference>
<evidence type="ECO:0000313" key="2">
    <source>
        <dbReference type="Proteomes" id="UP001212841"/>
    </source>
</evidence>
<dbReference type="AlphaFoldDB" id="A0AAD5SCN1"/>
<comment type="caution">
    <text evidence="1">The sequence shown here is derived from an EMBL/GenBank/DDBJ whole genome shotgun (WGS) entry which is preliminary data.</text>
</comment>
<dbReference type="EMBL" id="JADGJD010000533">
    <property type="protein sequence ID" value="KAJ3050277.1"/>
    <property type="molecule type" value="Genomic_DNA"/>
</dbReference>